<dbReference type="SUPFAM" id="SSF57850">
    <property type="entry name" value="RING/U-box"/>
    <property type="match status" value="1"/>
</dbReference>
<evidence type="ECO:0000313" key="5">
    <source>
        <dbReference type="RefSeq" id="XP_010928236.1"/>
    </source>
</evidence>
<dbReference type="PANTHER" id="PTHR12603:SF0">
    <property type="entry name" value="CCR4-NOT TRANSCRIPTION COMPLEX SUBUNIT 4"/>
    <property type="match status" value="1"/>
</dbReference>
<dbReference type="PANTHER" id="PTHR12603">
    <property type="entry name" value="CCR4-NOT TRANSCRIPTION COMPLEX RELATED"/>
    <property type="match status" value="1"/>
</dbReference>
<protein>
    <submittedName>
        <fullName evidence="5">Uncharacterized protein LOC105050073</fullName>
    </submittedName>
</protein>
<sequence>MGFDSMAKDASVPTIAARDAGKKKRTNRSAKLKQCKLDARREQWLNQVKNKDGKHPCMGTGPNASSLPHPPLPPSARSNLETRPRLEEEREEHSISDFDSPTQSPTSSISGNSSRKGCPSNCISSGSSTESTSTSVSDNEEEEPDGRGEENGVLDDWEAVADALSADNDNNHPNSDPVVSIAEPAASPGTQKGAFWGATTKPQPIQPTPRAWRADDVFRPRSLPSISKQSSFPGSMERHYSAIQQGILALPSPCPICYEDLDPTDSRFLPCSCGFRICLFCHKRILEADGRCPGCRKQYDAVGVVMDVDSGGVPKSSIRLSRSCSMSSRF</sequence>
<dbReference type="CDD" id="cd16618">
    <property type="entry name" value="mRING-HC-C4C4_CNOT4"/>
    <property type="match status" value="1"/>
</dbReference>
<feature type="domain" description="RING-type" evidence="3">
    <location>
        <begin position="254"/>
        <end position="296"/>
    </location>
</feature>
<evidence type="ECO:0000256" key="2">
    <source>
        <dbReference type="SAM" id="MobiDB-lite"/>
    </source>
</evidence>
<feature type="compositionally biased region" description="Polar residues" evidence="2">
    <location>
        <begin position="97"/>
        <end position="115"/>
    </location>
</feature>
<keyword evidence="1" id="KW-0863">Zinc-finger</keyword>
<evidence type="ECO:0000256" key="1">
    <source>
        <dbReference type="PROSITE-ProRule" id="PRU00175"/>
    </source>
</evidence>
<dbReference type="PROSITE" id="PS50089">
    <property type="entry name" value="ZF_RING_2"/>
    <property type="match status" value="1"/>
</dbReference>
<keyword evidence="1" id="KW-0479">Metal-binding</keyword>
<dbReference type="GO" id="GO:0030014">
    <property type="term" value="C:CCR4-NOT complex"/>
    <property type="evidence" value="ECO:0007669"/>
    <property type="project" value="InterPro"/>
</dbReference>
<dbReference type="Gene3D" id="3.30.40.10">
    <property type="entry name" value="Zinc/RING finger domain, C3HC4 (zinc finger)"/>
    <property type="match status" value="1"/>
</dbReference>
<dbReference type="KEGG" id="egu:105050073"/>
<feature type="compositionally biased region" description="Basic and acidic residues" evidence="2">
    <location>
        <begin position="80"/>
        <end position="96"/>
    </location>
</feature>
<keyword evidence="4" id="KW-1185">Reference proteome</keyword>
<dbReference type="InParanoid" id="A0A6I9RKD6"/>
<dbReference type="InterPro" id="IPR001841">
    <property type="entry name" value="Znf_RING"/>
</dbReference>
<accession>A0A6I9RKD6</accession>
<evidence type="ECO:0000259" key="3">
    <source>
        <dbReference type="PROSITE" id="PS50089"/>
    </source>
</evidence>
<feature type="compositionally biased region" description="Basic residues" evidence="2">
    <location>
        <begin position="21"/>
        <end position="34"/>
    </location>
</feature>
<dbReference type="GO" id="GO:0016567">
    <property type="term" value="P:protein ubiquitination"/>
    <property type="evidence" value="ECO:0007669"/>
    <property type="project" value="TreeGrafter"/>
</dbReference>
<gene>
    <name evidence="5" type="primary">LOC105050073</name>
</gene>
<dbReference type="Proteomes" id="UP000504607">
    <property type="component" value="Chromosome 8"/>
</dbReference>
<dbReference type="FunCoup" id="A0A6I9RKD6">
    <property type="interactions" value="2500"/>
</dbReference>
<organism evidence="4 5">
    <name type="scientific">Elaeis guineensis var. tenera</name>
    <name type="common">Oil palm</name>
    <dbReference type="NCBI Taxonomy" id="51953"/>
    <lineage>
        <taxon>Eukaryota</taxon>
        <taxon>Viridiplantae</taxon>
        <taxon>Streptophyta</taxon>
        <taxon>Embryophyta</taxon>
        <taxon>Tracheophyta</taxon>
        <taxon>Spermatophyta</taxon>
        <taxon>Magnoliopsida</taxon>
        <taxon>Liliopsida</taxon>
        <taxon>Arecaceae</taxon>
        <taxon>Arecoideae</taxon>
        <taxon>Cocoseae</taxon>
        <taxon>Elaeidinae</taxon>
        <taxon>Elaeis</taxon>
    </lineage>
</organism>
<dbReference type="InterPro" id="IPR039515">
    <property type="entry name" value="NOT4_mRING-HC-C4C4"/>
</dbReference>
<dbReference type="GO" id="GO:0008270">
    <property type="term" value="F:zinc ion binding"/>
    <property type="evidence" value="ECO:0007669"/>
    <property type="project" value="UniProtKB-KW"/>
</dbReference>
<feature type="compositionally biased region" description="Low complexity" evidence="2">
    <location>
        <begin position="124"/>
        <end position="137"/>
    </location>
</feature>
<dbReference type="AlphaFoldDB" id="A0A6I9RKD6"/>
<dbReference type="FunFam" id="3.30.40.10:FF:000383">
    <property type="entry name" value="RING/U-box superfamily protein"/>
    <property type="match status" value="1"/>
</dbReference>
<name>A0A6I9RKD6_ELAGV</name>
<reference evidence="5" key="1">
    <citation type="submission" date="2025-08" db="UniProtKB">
        <authorList>
            <consortium name="RefSeq"/>
        </authorList>
    </citation>
    <scope>IDENTIFICATION</scope>
</reference>
<keyword evidence="1" id="KW-0862">Zinc</keyword>
<dbReference type="OrthoDB" id="1923159at2759"/>
<dbReference type="GeneID" id="105050073"/>
<feature type="region of interest" description="Disordered" evidence="2">
    <location>
        <begin position="165"/>
        <end position="192"/>
    </location>
</feature>
<evidence type="ECO:0000313" key="4">
    <source>
        <dbReference type="Proteomes" id="UP000504607"/>
    </source>
</evidence>
<dbReference type="RefSeq" id="XP_010928236.1">
    <property type="nucleotide sequence ID" value="XM_010929934.2"/>
</dbReference>
<dbReference type="Pfam" id="PF14570">
    <property type="entry name" value="zf-RING_4"/>
    <property type="match status" value="1"/>
</dbReference>
<feature type="region of interest" description="Disordered" evidence="2">
    <location>
        <begin position="1"/>
        <end position="153"/>
    </location>
</feature>
<dbReference type="InterPro" id="IPR013083">
    <property type="entry name" value="Znf_RING/FYVE/PHD"/>
</dbReference>
<proteinExistence type="predicted"/>
<dbReference type="GO" id="GO:0004842">
    <property type="term" value="F:ubiquitin-protein transferase activity"/>
    <property type="evidence" value="ECO:0007669"/>
    <property type="project" value="InterPro"/>
</dbReference>
<dbReference type="InterPro" id="IPR039780">
    <property type="entry name" value="Mot2"/>
</dbReference>
<feature type="compositionally biased region" description="Basic and acidic residues" evidence="2">
    <location>
        <begin position="35"/>
        <end position="55"/>
    </location>
</feature>